<evidence type="ECO:0000313" key="2">
    <source>
        <dbReference type="Proteomes" id="UP000192783"/>
    </source>
</evidence>
<proteinExistence type="predicted"/>
<sequence length="113" mass="12539">MKKIEIEQSLKSFSNGHAGLDFVGNLINVAASLREHLERQVPGPSMISHADVFKTYLGLLCPGRMALKPLRRWPAMTVSKSLCTFRRFLHMKPCNNLLTSTLGFSNALPTLVA</sequence>
<accession>A0A1W1XR49</accession>
<reference evidence="1 2" key="1">
    <citation type="submission" date="2017-04" db="EMBL/GenBank/DDBJ databases">
        <authorList>
            <person name="Afonso C.L."/>
            <person name="Miller P.J."/>
            <person name="Scott M.A."/>
            <person name="Spackman E."/>
            <person name="Goraichik I."/>
            <person name="Dimitrov K.M."/>
            <person name="Suarez D.L."/>
            <person name="Swayne D.E."/>
        </authorList>
    </citation>
    <scope>NUCLEOTIDE SEQUENCE [LARGE SCALE GENOMIC DNA]</scope>
    <source>
        <strain evidence="1 2">DSM 13146</strain>
    </source>
</reference>
<protein>
    <submittedName>
        <fullName evidence="1">Uncharacterized protein</fullName>
    </submittedName>
</protein>
<keyword evidence="2" id="KW-1185">Reference proteome</keyword>
<name>A0A1W1XR49_9BACT</name>
<dbReference type="Proteomes" id="UP000192783">
    <property type="component" value="Unassembled WGS sequence"/>
</dbReference>
<gene>
    <name evidence="1" type="ORF">SAMN02746041_02615</name>
</gene>
<dbReference type="EMBL" id="FWXF01000016">
    <property type="protein sequence ID" value="SMC26357.1"/>
    <property type="molecule type" value="Genomic_DNA"/>
</dbReference>
<dbReference type="STRING" id="1121390.SAMN02746041_02615"/>
<evidence type="ECO:0000313" key="1">
    <source>
        <dbReference type="EMBL" id="SMC26357.1"/>
    </source>
</evidence>
<dbReference type="AlphaFoldDB" id="A0A1W1XR49"/>
<organism evidence="1 2">
    <name type="scientific">Desulfacinum hydrothermale DSM 13146</name>
    <dbReference type="NCBI Taxonomy" id="1121390"/>
    <lineage>
        <taxon>Bacteria</taxon>
        <taxon>Pseudomonadati</taxon>
        <taxon>Thermodesulfobacteriota</taxon>
        <taxon>Syntrophobacteria</taxon>
        <taxon>Syntrophobacterales</taxon>
        <taxon>Syntrophobacteraceae</taxon>
        <taxon>Desulfacinum</taxon>
    </lineage>
</organism>